<dbReference type="Gene3D" id="2.80.10.50">
    <property type="match status" value="1"/>
</dbReference>
<sequence length="196" mass="22092">MAATVQHENETSSSDDDDEMDNSAAASASTSRQRRDVSDGCPCPSSLRNRLHWPSRPGNPDYGPRMQLYCRTGYHIGIFANGRIRGIDRDIDDFALLEVSTLSPDEVRIRGINTNLYLAMDSNGRLYGEKNKFDEGTVFIASLLGYYNTYLSRKYAHLGWYVGIKKSGKPKQGRKTKWGQKAIQFLPRRLSLGYLS</sequence>
<evidence type="ECO:0000256" key="1">
    <source>
        <dbReference type="ARBA" id="ARBA00007936"/>
    </source>
</evidence>
<gene>
    <name evidence="4" type="ORF">L9F63_017500</name>
</gene>
<dbReference type="PANTHER" id="PTHR11486">
    <property type="entry name" value="FIBROBLAST GROWTH FACTOR"/>
    <property type="match status" value="1"/>
</dbReference>
<protein>
    <recommendedName>
        <fullName evidence="2">Fibroblast growth factor</fullName>
        <shortName evidence="2">FGF</shortName>
    </recommendedName>
</protein>
<evidence type="ECO:0000313" key="5">
    <source>
        <dbReference type="Proteomes" id="UP001233999"/>
    </source>
</evidence>
<dbReference type="CDD" id="cd00058">
    <property type="entry name" value="beta-trefoil_FGF"/>
    <property type="match status" value="1"/>
</dbReference>
<dbReference type="Pfam" id="PF00167">
    <property type="entry name" value="FGF"/>
    <property type="match status" value="1"/>
</dbReference>
<comment type="caution">
    <text evidence="4">The sequence shown here is derived from an EMBL/GenBank/DDBJ whole genome shotgun (WGS) entry which is preliminary data.</text>
</comment>
<dbReference type="SUPFAM" id="SSF50353">
    <property type="entry name" value="Cytokine"/>
    <property type="match status" value="1"/>
</dbReference>
<dbReference type="GO" id="GO:0008083">
    <property type="term" value="F:growth factor activity"/>
    <property type="evidence" value="ECO:0007669"/>
    <property type="project" value="InterPro"/>
</dbReference>
<accession>A0AAD7ZZY7</accession>
<dbReference type="InterPro" id="IPR002209">
    <property type="entry name" value="Fibroblast_GF_fam"/>
</dbReference>
<reference evidence="4" key="2">
    <citation type="submission" date="2023-05" db="EMBL/GenBank/DDBJ databases">
        <authorList>
            <person name="Fouks B."/>
        </authorList>
    </citation>
    <scope>NUCLEOTIDE SEQUENCE</scope>
    <source>
        <strain evidence="4">Stay&amp;Tobe</strain>
        <tissue evidence="4">Testes</tissue>
    </source>
</reference>
<comment type="similarity">
    <text evidence="1 2">Belongs to the heparin-binding growth factors family.</text>
</comment>
<dbReference type="PRINTS" id="PR00262">
    <property type="entry name" value="IL1HBGF"/>
</dbReference>
<evidence type="ECO:0000256" key="3">
    <source>
        <dbReference type="SAM" id="MobiDB-lite"/>
    </source>
</evidence>
<evidence type="ECO:0000256" key="2">
    <source>
        <dbReference type="RuleBase" id="RU049442"/>
    </source>
</evidence>
<name>A0AAD7ZZY7_DIPPU</name>
<feature type="compositionally biased region" description="Low complexity" evidence="3">
    <location>
        <begin position="22"/>
        <end position="31"/>
    </location>
</feature>
<dbReference type="Proteomes" id="UP001233999">
    <property type="component" value="Unassembled WGS sequence"/>
</dbReference>
<dbReference type="InterPro" id="IPR056378">
    <property type="entry name" value="Let-756-like_FGF"/>
</dbReference>
<dbReference type="EMBL" id="JASPKZ010004953">
    <property type="protein sequence ID" value="KAJ9589307.1"/>
    <property type="molecule type" value="Genomic_DNA"/>
</dbReference>
<organism evidence="4 5">
    <name type="scientific">Diploptera punctata</name>
    <name type="common">Pacific beetle cockroach</name>
    <dbReference type="NCBI Taxonomy" id="6984"/>
    <lineage>
        <taxon>Eukaryota</taxon>
        <taxon>Metazoa</taxon>
        <taxon>Ecdysozoa</taxon>
        <taxon>Arthropoda</taxon>
        <taxon>Hexapoda</taxon>
        <taxon>Insecta</taxon>
        <taxon>Pterygota</taxon>
        <taxon>Neoptera</taxon>
        <taxon>Polyneoptera</taxon>
        <taxon>Dictyoptera</taxon>
        <taxon>Blattodea</taxon>
        <taxon>Blaberoidea</taxon>
        <taxon>Blaberidae</taxon>
        <taxon>Diplopterinae</taxon>
        <taxon>Diploptera</taxon>
    </lineage>
</organism>
<keyword evidence="5" id="KW-1185">Reference proteome</keyword>
<reference evidence="4" key="1">
    <citation type="journal article" date="2023" name="IScience">
        <title>Live-bearing cockroach genome reveals convergent evolutionary mechanisms linked to viviparity in insects and beyond.</title>
        <authorList>
            <person name="Fouks B."/>
            <person name="Harrison M.C."/>
            <person name="Mikhailova A.A."/>
            <person name="Marchal E."/>
            <person name="English S."/>
            <person name="Carruthers M."/>
            <person name="Jennings E.C."/>
            <person name="Chiamaka E.L."/>
            <person name="Frigard R.A."/>
            <person name="Pippel M."/>
            <person name="Attardo G.M."/>
            <person name="Benoit J.B."/>
            <person name="Bornberg-Bauer E."/>
            <person name="Tobe S.S."/>
        </authorList>
    </citation>
    <scope>NUCLEOTIDE SEQUENCE</scope>
    <source>
        <strain evidence="4">Stay&amp;Tobe</strain>
    </source>
</reference>
<dbReference type="AlphaFoldDB" id="A0AAD7ZZY7"/>
<dbReference type="InterPro" id="IPR008996">
    <property type="entry name" value="IL1/FGF"/>
</dbReference>
<dbReference type="SMART" id="SM00442">
    <property type="entry name" value="FGF"/>
    <property type="match status" value="1"/>
</dbReference>
<proteinExistence type="inferred from homology"/>
<feature type="region of interest" description="Disordered" evidence="3">
    <location>
        <begin position="1"/>
        <end position="41"/>
    </location>
</feature>
<dbReference type="PRINTS" id="PR00263">
    <property type="entry name" value="HBGFFGF"/>
</dbReference>
<evidence type="ECO:0000313" key="4">
    <source>
        <dbReference type="EMBL" id="KAJ9589307.1"/>
    </source>
</evidence>